<dbReference type="KEGG" id="mym:A176_005958"/>
<sequence length="506" mass="55533">MRSMMYAVSMSLVFLAGCAARQGSAFSDLFIPDGEAIYERPLEEMWPEVRTFFTENNLPFREDRGSMVLETDWRQEFGGSKVSGFFHRYMVLGKRETPTQSKLWIIRITKSRNKALAPPGRELDWGTNRIVGRKGPTGEGLDNGGSVAEDPIISVEDFEDYLDAPVGENSFFAESAQGSRDLVMEWRVFRSISPKLMKEENAPKAVQVAAAPNAKGDSTAMDFECGLPILGLGKQVKPGGVLLLGEMHGTQEVPRFVAQTSCQSAVAGTPVTVGLELPLESQARLEAFIDSAGEEHDWLKLMEAPFWRSPYPDGRSSEAVANMLEQLRQLRSRGLDVDLFVFDHPTMQGQARESAMAATVRHQVESGPKRFHVILSGNIHSRTKKGLPWDKAFKPMGLLLEDSLDSVVSLDMAYNSGSAWICAVDRKGAKDALDCGVREAKGRDNGERFFVHTWGGTNGDGFHGVYYVGAVSASAPAVHKGLGRPGSNDNTVFPLEEARPQVAAVR</sequence>
<accession>A0A0H4X033</accession>
<name>A0A0H4X033_9BACT</name>
<dbReference type="EMBL" id="CP012109">
    <property type="protein sequence ID" value="AKQ69046.1"/>
    <property type="molecule type" value="Genomic_DNA"/>
</dbReference>
<evidence type="ECO:0008006" key="3">
    <source>
        <dbReference type="Google" id="ProtNLM"/>
    </source>
</evidence>
<proteinExistence type="predicted"/>
<dbReference type="PATRIC" id="fig|1297742.4.peg.6051"/>
<reference evidence="1 2" key="1">
    <citation type="journal article" date="2016" name="PLoS ONE">
        <title>Complete Genome Sequence and Comparative Genomics of a Novel Myxobacterium Myxococcus hansupus.</title>
        <authorList>
            <person name="Sharma G."/>
            <person name="Narwani T."/>
            <person name="Subramanian S."/>
        </authorList>
    </citation>
    <scope>NUCLEOTIDE SEQUENCE [LARGE SCALE GENOMIC DNA]</scope>
    <source>
        <strain evidence="2">mixupus</strain>
    </source>
</reference>
<organism evidence="1 2">
    <name type="scientific">Pseudomyxococcus hansupus</name>
    <dbReference type="NCBI Taxonomy" id="1297742"/>
    <lineage>
        <taxon>Bacteria</taxon>
        <taxon>Pseudomonadati</taxon>
        <taxon>Myxococcota</taxon>
        <taxon>Myxococcia</taxon>
        <taxon>Myxococcales</taxon>
        <taxon>Cystobacterineae</taxon>
        <taxon>Myxococcaceae</taxon>
        <taxon>Pseudomyxococcus</taxon>
    </lineage>
</organism>
<gene>
    <name evidence="1" type="ORF">A176_005958</name>
</gene>
<evidence type="ECO:0000313" key="1">
    <source>
        <dbReference type="EMBL" id="AKQ69046.1"/>
    </source>
</evidence>
<evidence type="ECO:0000313" key="2">
    <source>
        <dbReference type="Proteomes" id="UP000009026"/>
    </source>
</evidence>
<keyword evidence="2" id="KW-1185">Reference proteome</keyword>
<dbReference type="PROSITE" id="PS51257">
    <property type="entry name" value="PROKAR_LIPOPROTEIN"/>
    <property type="match status" value="1"/>
</dbReference>
<dbReference type="RefSeq" id="WP_002638372.1">
    <property type="nucleotide sequence ID" value="NZ_CP012109.1"/>
</dbReference>
<dbReference type="SUPFAM" id="SSF159501">
    <property type="entry name" value="EreA/ChaN-like"/>
    <property type="match status" value="1"/>
</dbReference>
<dbReference type="Proteomes" id="UP000009026">
    <property type="component" value="Chromosome"/>
</dbReference>
<dbReference type="eggNOG" id="COG2312">
    <property type="taxonomic scope" value="Bacteria"/>
</dbReference>
<protein>
    <recommendedName>
        <fullName evidence="3">Lipoprotein</fullName>
    </recommendedName>
</protein>
<dbReference type="OrthoDB" id="5482129at2"/>
<dbReference type="STRING" id="1297742.A176_005958"/>
<dbReference type="AlphaFoldDB" id="A0A0H4X033"/>